<reference evidence="5 6" key="1">
    <citation type="submission" date="2020-07" db="EMBL/GenBank/DDBJ databases">
        <authorList>
            <person name="Feng X."/>
        </authorList>
    </citation>
    <scope>NUCLEOTIDE SEQUENCE [LARGE SCALE GENOMIC DNA]</scope>
    <source>
        <strain evidence="5 6">JCM31066</strain>
    </source>
</reference>
<keyword evidence="2" id="KW-0547">Nucleotide-binding</keyword>
<dbReference type="AlphaFoldDB" id="A0A842HKR7"/>
<protein>
    <submittedName>
        <fullName evidence="5">ABC transporter ATP-binding protein</fullName>
    </submittedName>
</protein>
<proteinExistence type="predicted"/>
<dbReference type="InterPro" id="IPR003439">
    <property type="entry name" value="ABC_transporter-like_ATP-bd"/>
</dbReference>
<feature type="domain" description="ABC transporter" evidence="4">
    <location>
        <begin position="6"/>
        <end position="232"/>
    </location>
</feature>
<keyword evidence="1" id="KW-0813">Transport</keyword>
<dbReference type="PROSITE" id="PS00211">
    <property type="entry name" value="ABC_TRANSPORTER_1"/>
    <property type="match status" value="1"/>
</dbReference>
<dbReference type="RefSeq" id="WP_185676983.1">
    <property type="nucleotide sequence ID" value="NZ_JACHVB010000060.1"/>
</dbReference>
<dbReference type="GO" id="GO:0016887">
    <property type="term" value="F:ATP hydrolysis activity"/>
    <property type="evidence" value="ECO:0007669"/>
    <property type="project" value="InterPro"/>
</dbReference>
<dbReference type="Gene3D" id="3.40.50.300">
    <property type="entry name" value="P-loop containing nucleotide triphosphate hydrolases"/>
    <property type="match status" value="1"/>
</dbReference>
<dbReference type="PROSITE" id="PS50893">
    <property type="entry name" value="ABC_TRANSPORTER_2"/>
    <property type="match status" value="1"/>
</dbReference>
<dbReference type="InterPro" id="IPR017871">
    <property type="entry name" value="ABC_transporter-like_CS"/>
</dbReference>
<evidence type="ECO:0000313" key="6">
    <source>
        <dbReference type="Proteomes" id="UP000546464"/>
    </source>
</evidence>
<dbReference type="CDD" id="cd03293">
    <property type="entry name" value="ABC_NrtD_SsuB_transporters"/>
    <property type="match status" value="1"/>
</dbReference>
<dbReference type="PANTHER" id="PTHR42788:SF13">
    <property type="entry name" value="ALIPHATIC SULFONATES IMPORT ATP-BINDING PROTEIN SSUB"/>
    <property type="match status" value="1"/>
</dbReference>
<keyword evidence="3 5" id="KW-0067">ATP-binding</keyword>
<evidence type="ECO:0000256" key="1">
    <source>
        <dbReference type="ARBA" id="ARBA00022448"/>
    </source>
</evidence>
<sequence>MTEPILSYCGVTKRYERGKPVLESLDLDVQEGDFVSIIGPSGCGKSTLLRLTAGLSPLSEGQIVFRDGEPARRNLGFIFQDATLLPWLDVRRNVEMPLKLASRPRAEREGAAREVLGLVGLRAVSDRFPRQLSGGMKMRVSLARGLVQKPSLLLLDEPFGALDAITRNQLNAELLALRGQSPFTALFVTHSVNEAVFLSNRIVVLSANPGRIAHTVEVPFAYPRAASLREDPAFHRLCAELMHALAEAAPAR</sequence>
<evidence type="ECO:0000256" key="3">
    <source>
        <dbReference type="ARBA" id="ARBA00022840"/>
    </source>
</evidence>
<dbReference type="SUPFAM" id="SSF52540">
    <property type="entry name" value="P-loop containing nucleoside triphosphate hydrolases"/>
    <property type="match status" value="1"/>
</dbReference>
<dbReference type="InterPro" id="IPR003593">
    <property type="entry name" value="AAA+_ATPase"/>
</dbReference>
<dbReference type="EMBL" id="JACHVB010000060">
    <property type="protein sequence ID" value="MBC2596067.1"/>
    <property type="molecule type" value="Genomic_DNA"/>
</dbReference>
<dbReference type="Pfam" id="PF00005">
    <property type="entry name" value="ABC_tran"/>
    <property type="match status" value="1"/>
</dbReference>
<evidence type="ECO:0000256" key="2">
    <source>
        <dbReference type="ARBA" id="ARBA00022741"/>
    </source>
</evidence>
<dbReference type="PANTHER" id="PTHR42788">
    <property type="entry name" value="TAURINE IMPORT ATP-BINDING PROTEIN-RELATED"/>
    <property type="match status" value="1"/>
</dbReference>
<comment type="caution">
    <text evidence="5">The sequence shown here is derived from an EMBL/GenBank/DDBJ whole genome shotgun (WGS) entry which is preliminary data.</text>
</comment>
<dbReference type="SMART" id="SM00382">
    <property type="entry name" value="AAA"/>
    <property type="match status" value="1"/>
</dbReference>
<name>A0A842HKR7_9BACT</name>
<dbReference type="Proteomes" id="UP000546464">
    <property type="component" value="Unassembled WGS sequence"/>
</dbReference>
<dbReference type="InterPro" id="IPR027417">
    <property type="entry name" value="P-loop_NTPase"/>
</dbReference>
<accession>A0A842HKR7</accession>
<keyword evidence="6" id="KW-1185">Reference proteome</keyword>
<gene>
    <name evidence="5" type="ORF">H5P28_17505</name>
</gene>
<dbReference type="GO" id="GO:0005524">
    <property type="term" value="F:ATP binding"/>
    <property type="evidence" value="ECO:0007669"/>
    <property type="project" value="UniProtKB-KW"/>
</dbReference>
<evidence type="ECO:0000313" key="5">
    <source>
        <dbReference type="EMBL" id="MBC2596067.1"/>
    </source>
</evidence>
<organism evidence="5 6">
    <name type="scientific">Ruficoccus amylovorans</name>
    <dbReference type="NCBI Taxonomy" id="1804625"/>
    <lineage>
        <taxon>Bacteria</taxon>
        <taxon>Pseudomonadati</taxon>
        <taxon>Verrucomicrobiota</taxon>
        <taxon>Opitutia</taxon>
        <taxon>Puniceicoccales</taxon>
        <taxon>Cerasicoccaceae</taxon>
        <taxon>Ruficoccus</taxon>
    </lineage>
</organism>
<dbReference type="InterPro" id="IPR050166">
    <property type="entry name" value="ABC_transporter_ATP-bind"/>
</dbReference>
<evidence type="ECO:0000259" key="4">
    <source>
        <dbReference type="PROSITE" id="PS50893"/>
    </source>
</evidence>